<dbReference type="Proteomes" id="UP000712281">
    <property type="component" value="Unassembled WGS sequence"/>
</dbReference>
<evidence type="ECO:0000256" key="1">
    <source>
        <dbReference type="SAM" id="MobiDB-lite"/>
    </source>
</evidence>
<comment type="caution">
    <text evidence="2">The sequence shown here is derived from an EMBL/GenBank/DDBJ whole genome shotgun (WGS) entry which is preliminary data.</text>
</comment>
<organism evidence="2 3">
    <name type="scientific">Brassica cretica</name>
    <name type="common">Mustard</name>
    <dbReference type="NCBI Taxonomy" id="69181"/>
    <lineage>
        <taxon>Eukaryota</taxon>
        <taxon>Viridiplantae</taxon>
        <taxon>Streptophyta</taxon>
        <taxon>Embryophyta</taxon>
        <taxon>Tracheophyta</taxon>
        <taxon>Spermatophyta</taxon>
        <taxon>Magnoliopsida</taxon>
        <taxon>eudicotyledons</taxon>
        <taxon>Gunneridae</taxon>
        <taxon>Pentapetalae</taxon>
        <taxon>rosids</taxon>
        <taxon>malvids</taxon>
        <taxon>Brassicales</taxon>
        <taxon>Brassicaceae</taxon>
        <taxon>Brassiceae</taxon>
        <taxon>Brassica</taxon>
    </lineage>
</organism>
<feature type="compositionally biased region" description="Acidic residues" evidence="1">
    <location>
        <begin position="360"/>
        <end position="370"/>
    </location>
</feature>
<feature type="compositionally biased region" description="Basic residues" evidence="1">
    <location>
        <begin position="330"/>
        <end position="340"/>
    </location>
</feature>
<evidence type="ECO:0000313" key="2">
    <source>
        <dbReference type="EMBL" id="KAF2600363.1"/>
    </source>
</evidence>
<dbReference type="EMBL" id="QGKW02000717">
    <property type="protein sequence ID" value="KAF2600363.1"/>
    <property type="molecule type" value="Genomic_DNA"/>
</dbReference>
<gene>
    <name evidence="2" type="ORF">F2Q68_00009856</name>
</gene>
<accession>A0A8S9L442</accession>
<feature type="compositionally biased region" description="Acidic residues" evidence="1">
    <location>
        <begin position="387"/>
        <end position="399"/>
    </location>
</feature>
<evidence type="ECO:0000313" key="3">
    <source>
        <dbReference type="Proteomes" id="UP000712281"/>
    </source>
</evidence>
<reference evidence="2" key="1">
    <citation type="submission" date="2019-12" db="EMBL/GenBank/DDBJ databases">
        <title>Genome sequencing and annotation of Brassica cretica.</title>
        <authorList>
            <person name="Studholme D.J."/>
            <person name="Sarris P.F."/>
        </authorList>
    </citation>
    <scope>NUCLEOTIDE SEQUENCE</scope>
    <source>
        <strain evidence="2">PFS-001/15</strain>
        <tissue evidence="2">Leaf</tissue>
    </source>
</reference>
<feature type="region of interest" description="Disordered" evidence="1">
    <location>
        <begin position="1"/>
        <end position="25"/>
    </location>
</feature>
<feature type="compositionally biased region" description="Basic and acidic residues" evidence="1">
    <location>
        <begin position="342"/>
        <end position="359"/>
    </location>
</feature>
<name>A0A8S9L442_BRACR</name>
<feature type="region of interest" description="Disordered" evidence="1">
    <location>
        <begin position="311"/>
        <end position="408"/>
    </location>
</feature>
<sequence>MTTGGTNPNTSGEEPALTPPPPPPLLSSEFMSSVIARLAHQEEVQKTTNDQLAAIVAALSASTGNSQPLRRYLFNTNPPTPTEGRTTNPVDPTLQLAETLYCLLYPRPNSPLTIGAHRGAEQTQRFLTEMTTGGTNPDTSGEEPTLTPPPPPPLLSSEFMSSVIARLAHQEEVQKTTNDKLAAIVAALSASTGNSQPLRRYLFNTNPLLRQKGERRTHMLQVTETTARIVFFTSSTKTGRNGTPFIEKPIVRANPPRATVTAAVAQVDSAAGSSRTPPGLTKSCKLHGVKGHDTSECKTLFAQFLSSLESGEIKIPPPKPKSENSWSRNKDRKNQRKNQGKPRQDDQKPKVAEQTPHQDDDGDASAEEDPPAVRQRIEVIRAQPEPSSDEESDLEEALDPLDLQPSMR</sequence>
<feature type="region of interest" description="Disordered" evidence="1">
    <location>
        <begin position="130"/>
        <end position="150"/>
    </location>
</feature>
<dbReference type="AlphaFoldDB" id="A0A8S9L442"/>
<protein>
    <submittedName>
        <fullName evidence="2">Uncharacterized protein</fullName>
    </submittedName>
</protein>
<proteinExistence type="predicted"/>
<feature type="compositionally biased region" description="Polar residues" evidence="1">
    <location>
        <begin position="1"/>
        <end position="12"/>
    </location>
</feature>